<organism evidence="1 2">
    <name type="scientific">Panagrolaimus sp. ES5</name>
    <dbReference type="NCBI Taxonomy" id="591445"/>
    <lineage>
        <taxon>Eukaryota</taxon>
        <taxon>Metazoa</taxon>
        <taxon>Ecdysozoa</taxon>
        <taxon>Nematoda</taxon>
        <taxon>Chromadorea</taxon>
        <taxon>Rhabditida</taxon>
        <taxon>Tylenchina</taxon>
        <taxon>Panagrolaimomorpha</taxon>
        <taxon>Panagrolaimoidea</taxon>
        <taxon>Panagrolaimidae</taxon>
        <taxon>Panagrolaimus</taxon>
    </lineage>
</organism>
<reference evidence="2" key="1">
    <citation type="submission" date="2022-11" db="UniProtKB">
        <authorList>
            <consortium name="WormBaseParasite"/>
        </authorList>
    </citation>
    <scope>IDENTIFICATION</scope>
</reference>
<evidence type="ECO:0000313" key="1">
    <source>
        <dbReference type="Proteomes" id="UP000887579"/>
    </source>
</evidence>
<dbReference type="Proteomes" id="UP000887579">
    <property type="component" value="Unplaced"/>
</dbReference>
<dbReference type="WBParaSite" id="ES5_v2.g26969.t1">
    <property type="protein sequence ID" value="ES5_v2.g26969.t1"/>
    <property type="gene ID" value="ES5_v2.g26969"/>
</dbReference>
<protein>
    <submittedName>
        <fullName evidence="2">EGF-like domain-containing protein</fullName>
    </submittedName>
</protein>
<sequence length="154" mass="16594">MQCPVDECSLGTYQCDSNADCVDTAEGYTCRCKSGWADVSADPQNSPGRHCRKGNQCANVDCASEAECRETAAGPICQCGSGFVDISRQHGRPPGRVCRVVVDECKENKHDCSSHASCIDTAEAFTCRCNDGFRDDSPNPSRPGRLCNKADHIP</sequence>
<name>A0AC34GBJ1_9BILA</name>
<proteinExistence type="predicted"/>
<accession>A0AC34GBJ1</accession>
<evidence type="ECO:0000313" key="2">
    <source>
        <dbReference type="WBParaSite" id="ES5_v2.g26969.t1"/>
    </source>
</evidence>